<name>H0V8G5_CAVPO</name>
<dbReference type="GO" id="GO:0001937">
    <property type="term" value="P:negative regulation of endothelial cell proliferation"/>
    <property type="evidence" value="ECO:0007669"/>
    <property type="project" value="Ensembl"/>
</dbReference>
<dbReference type="PROSITE" id="PS50886">
    <property type="entry name" value="TRBD"/>
    <property type="match status" value="1"/>
</dbReference>
<dbReference type="InterPro" id="IPR051270">
    <property type="entry name" value="Tyrosine-tRNA_ligase_regulator"/>
</dbReference>
<dbReference type="GO" id="GO:0007267">
    <property type="term" value="P:cell-cell signaling"/>
    <property type="evidence" value="ECO:0007669"/>
    <property type="project" value="Ensembl"/>
</dbReference>
<evidence type="ECO:0000256" key="8">
    <source>
        <dbReference type="SAM" id="MobiDB-lite"/>
    </source>
</evidence>
<dbReference type="GO" id="GO:0009986">
    <property type="term" value="C:cell surface"/>
    <property type="evidence" value="ECO:0007669"/>
    <property type="project" value="Ensembl"/>
</dbReference>
<dbReference type="GO" id="GO:0000049">
    <property type="term" value="F:tRNA binding"/>
    <property type="evidence" value="ECO:0007669"/>
    <property type="project" value="UniProtKB-UniRule"/>
</dbReference>
<dbReference type="Pfam" id="PF01588">
    <property type="entry name" value="tRNA_bind"/>
    <property type="match status" value="1"/>
</dbReference>
<reference evidence="10" key="2">
    <citation type="submission" date="2025-08" db="UniProtKB">
        <authorList>
            <consortium name="Ensembl"/>
        </authorList>
    </citation>
    <scope>IDENTIFICATION</scope>
    <source>
        <strain evidence="10">2N</strain>
    </source>
</reference>
<dbReference type="InterPro" id="IPR012340">
    <property type="entry name" value="NA-bd_OB-fold"/>
</dbReference>
<dbReference type="SUPFAM" id="SSF50249">
    <property type="entry name" value="Nucleic acid-binding proteins"/>
    <property type="match status" value="1"/>
</dbReference>
<dbReference type="EMBL" id="AAKN02038815">
    <property type="status" value="NOT_ANNOTATED_CDS"/>
    <property type="molecule type" value="Genomic_DNA"/>
</dbReference>
<dbReference type="GO" id="GO:0006412">
    <property type="term" value="P:translation"/>
    <property type="evidence" value="ECO:0007669"/>
    <property type="project" value="UniProtKB-KW"/>
</dbReference>
<dbReference type="OrthoDB" id="197206at2759"/>
<dbReference type="STRING" id="10141.ENSCPOP00000006068"/>
<dbReference type="Bgee" id="ENSCPOG00000006734">
    <property type="expression patterns" value="Expressed in ovary and 13 other cell types or tissues"/>
</dbReference>
<dbReference type="AlphaFoldDB" id="H0V8G5"/>
<evidence type="ECO:0000256" key="6">
    <source>
        <dbReference type="PROSITE-ProRule" id="PRU00209"/>
    </source>
</evidence>
<evidence type="ECO:0000256" key="3">
    <source>
        <dbReference type="ARBA" id="ARBA00022555"/>
    </source>
</evidence>
<evidence type="ECO:0000256" key="5">
    <source>
        <dbReference type="ARBA" id="ARBA00022917"/>
    </source>
</evidence>
<dbReference type="RefSeq" id="XP_003468091.2">
    <property type="nucleotide sequence ID" value="XM_003468043.5"/>
</dbReference>
<dbReference type="OMA" id="QPDLCTN"/>
<comment type="subcellular location">
    <subcellularLocation>
        <location evidence="1">Cytoplasm</location>
    </subcellularLocation>
</comment>
<dbReference type="Proteomes" id="UP000005447">
    <property type="component" value="Unassembled WGS sequence"/>
</dbReference>
<dbReference type="HOGENOM" id="CLU_009710_6_1_1"/>
<dbReference type="GO" id="GO:0005829">
    <property type="term" value="C:cytosol"/>
    <property type="evidence" value="ECO:0007669"/>
    <property type="project" value="Ensembl"/>
</dbReference>
<dbReference type="Gene3D" id="2.40.50.140">
    <property type="entry name" value="Nucleic acid-binding proteins"/>
    <property type="match status" value="1"/>
</dbReference>
<keyword evidence="4 6" id="KW-0694">RNA-binding</keyword>
<dbReference type="GO" id="GO:0050900">
    <property type="term" value="P:leukocyte migration"/>
    <property type="evidence" value="ECO:0007669"/>
    <property type="project" value="Ensembl"/>
</dbReference>
<keyword evidence="3 6" id="KW-0820">tRNA-binding</keyword>
<dbReference type="InParanoid" id="H0V8G5"/>
<organism evidence="10 11">
    <name type="scientific">Cavia porcellus</name>
    <name type="common">Guinea pig</name>
    <dbReference type="NCBI Taxonomy" id="10141"/>
    <lineage>
        <taxon>Eukaryota</taxon>
        <taxon>Metazoa</taxon>
        <taxon>Chordata</taxon>
        <taxon>Craniata</taxon>
        <taxon>Vertebrata</taxon>
        <taxon>Euteleostomi</taxon>
        <taxon>Mammalia</taxon>
        <taxon>Eutheria</taxon>
        <taxon>Euarchontoglires</taxon>
        <taxon>Glires</taxon>
        <taxon>Rodentia</taxon>
        <taxon>Hystricomorpha</taxon>
        <taxon>Caviidae</taxon>
        <taxon>Cavia</taxon>
    </lineage>
</organism>
<dbReference type="GO" id="GO:0042803">
    <property type="term" value="F:protein homodimerization activity"/>
    <property type="evidence" value="ECO:0007669"/>
    <property type="project" value="Ensembl"/>
</dbReference>
<feature type="coiled-coil region" evidence="7">
    <location>
        <begin position="17"/>
        <end position="81"/>
    </location>
</feature>
<dbReference type="GeneTree" id="ENSGT00940000154950"/>
<evidence type="ECO:0000256" key="4">
    <source>
        <dbReference type="ARBA" id="ARBA00022884"/>
    </source>
</evidence>
<keyword evidence="5" id="KW-0648">Protein biosynthesis</keyword>
<dbReference type="eggNOG" id="KOG2241">
    <property type="taxonomic scope" value="Eukaryota"/>
</dbReference>
<dbReference type="FunFam" id="2.40.50.140:FF:000047">
    <property type="entry name" value="tyrosine--tRNA ligase, cytoplasmic isoform X2"/>
    <property type="match status" value="1"/>
</dbReference>
<feature type="domain" description="TRNA-binding" evidence="9">
    <location>
        <begin position="156"/>
        <end position="257"/>
    </location>
</feature>
<dbReference type="VEuPathDB" id="HostDB:ENSCPOG00000006734"/>
<dbReference type="InterPro" id="IPR002547">
    <property type="entry name" value="tRNA-bd_dom"/>
</dbReference>
<protein>
    <submittedName>
        <fullName evidence="10">Aminoacyl tRNA synthetase complex interacting multifunctional protein 1</fullName>
    </submittedName>
</protein>
<dbReference type="GeneID" id="100735088"/>
<dbReference type="Ensembl" id="ENSCPOT00000006803.3">
    <property type="protein sequence ID" value="ENSCPOP00000006068.3"/>
    <property type="gene ID" value="ENSCPOG00000006734.4"/>
</dbReference>
<reference evidence="10" key="3">
    <citation type="submission" date="2025-09" db="UniProtKB">
        <authorList>
            <consortium name="Ensembl"/>
        </authorList>
    </citation>
    <scope>IDENTIFICATION</scope>
    <source>
        <strain evidence="10">2N</strain>
    </source>
</reference>
<sequence>MIFCRFLAKMSTSDAVLKRLEQKGAEADQIIEYLKQQVALLKEKAILQATLREEKKLRVENAKLKKEIENLKQELIQAEIQNGVKQIPCPSFTPLQANSVTAENAKHSVPVTASPGAKEQIKTEGGGEKGKEKNEKKGEKKEKKQPSAADVSKPVDASRLDLRIGRIINAEKHPDADSLYVEEIDVGEAAPRTVVSGLVNHVPLEQMQNRMVVLLCNLKPAKMRGVLSQAMVMCASSPDKVEILAPPDGSVPGDRVTFDAFPGEPDKELNPKKKIWEQIQPDLYTRDDCVATYKGAPFEVKGKGVCRAQTMANSGIK</sequence>
<feature type="compositionally biased region" description="Basic and acidic residues" evidence="8">
    <location>
        <begin position="119"/>
        <end position="145"/>
    </location>
</feature>
<evidence type="ECO:0000313" key="11">
    <source>
        <dbReference type="Proteomes" id="UP000005447"/>
    </source>
</evidence>
<evidence type="ECO:0000313" key="10">
    <source>
        <dbReference type="Ensembl" id="ENSCPOP00000006068.3"/>
    </source>
</evidence>
<accession>H0V8G5</accession>
<dbReference type="PANTHER" id="PTHR11586:SF33">
    <property type="entry name" value="AMINOACYL TRNA SYNTHASE COMPLEX-INTERACTING MULTIFUNCTIONAL PROTEIN 1"/>
    <property type="match status" value="1"/>
</dbReference>
<evidence type="ECO:0000256" key="1">
    <source>
        <dbReference type="ARBA" id="ARBA00004496"/>
    </source>
</evidence>
<keyword evidence="2" id="KW-0963">Cytoplasm</keyword>
<evidence type="ECO:0000256" key="7">
    <source>
        <dbReference type="SAM" id="Coils"/>
    </source>
</evidence>
<dbReference type="GO" id="GO:0017101">
    <property type="term" value="C:aminoacyl-tRNA synthetase multienzyme complex"/>
    <property type="evidence" value="ECO:0007669"/>
    <property type="project" value="Ensembl"/>
</dbReference>
<dbReference type="KEGG" id="cpoc:100735088"/>
<dbReference type="CDD" id="cd02799">
    <property type="entry name" value="tRNA_bind_EMAP-II_like"/>
    <property type="match status" value="1"/>
</dbReference>
<keyword evidence="7" id="KW-0175">Coiled coil</keyword>
<proteinExistence type="predicted"/>
<dbReference type="GO" id="GO:0051020">
    <property type="term" value="F:GTPase binding"/>
    <property type="evidence" value="ECO:0007669"/>
    <property type="project" value="Ensembl"/>
</dbReference>
<dbReference type="FunCoup" id="H0V8G5">
    <property type="interactions" value="1991"/>
</dbReference>
<dbReference type="CTD" id="9255"/>
<feature type="region of interest" description="Disordered" evidence="8">
    <location>
        <begin position="103"/>
        <end position="154"/>
    </location>
</feature>
<keyword evidence="11" id="KW-1185">Reference proteome</keyword>
<dbReference type="PANTHER" id="PTHR11586">
    <property type="entry name" value="TRNA-AMINOACYLATION COFACTOR ARC1 FAMILY MEMBER"/>
    <property type="match status" value="1"/>
</dbReference>
<gene>
    <name evidence="10" type="primary">AIMP1</name>
</gene>
<evidence type="ECO:0000256" key="2">
    <source>
        <dbReference type="ARBA" id="ARBA00022490"/>
    </source>
</evidence>
<reference evidence="11" key="1">
    <citation type="journal article" date="2011" name="Nature">
        <title>A high-resolution map of human evolutionary constraint using 29 mammals.</title>
        <authorList>
            <person name="Lindblad-Toh K."/>
            <person name="Garber M."/>
            <person name="Zuk O."/>
            <person name="Lin M.F."/>
            <person name="Parker B.J."/>
            <person name="Washietl S."/>
            <person name="Kheradpour P."/>
            <person name="Ernst J."/>
            <person name="Jordan G."/>
            <person name="Mauceli E."/>
            <person name="Ward L.D."/>
            <person name="Lowe C.B."/>
            <person name="Holloway A.K."/>
            <person name="Clamp M."/>
            <person name="Gnerre S."/>
            <person name="Alfoldi J."/>
            <person name="Beal K."/>
            <person name="Chang J."/>
            <person name="Clawson H."/>
            <person name="Cuff J."/>
            <person name="Di Palma F."/>
            <person name="Fitzgerald S."/>
            <person name="Flicek P."/>
            <person name="Guttman M."/>
            <person name="Hubisz M.J."/>
            <person name="Jaffe D.B."/>
            <person name="Jungreis I."/>
            <person name="Kent W.J."/>
            <person name="Kostka D."/>
            <person name="Lara M."/>
            <person name="Martins A.L."/>
            <person name="Massingham T."/>
            <person name="Moltke I."/>
            <person name="Raney B.J."/>
            <person name="Rasmussen M.D."/>
            <person name="Robinson J."/>
            <person name="Stark A."/>
            <person name="Vilella A.J."/>
            <person name="Wen J."/>
            <person name="Xie X."/>
            <person name="Zody M.C."/>
            <person name="Baldwin J."/>
            <person name="Bloom T."/>
            <person name="Chin C.W."/>
            <person name="Heiman D."/>
            <person name="Nicol R."/>
            <person name="Nusbaum C."/>
            <person name="Young S."/>
            <person name="Wilkinson J."/>
            <person name="Worley K.C."/>
            <person name="Kovar C.L."/>
            <person name="Muzny D.M."/>
            <person name="Gibbs R.A."/>
            <person name="Cree A."/>
            <person name="Dihn H.H."/>
            <person name="Fowler G."/>
            <person name="Jhangiani S."/>
            <person name="Joshi V."/>
            <person name="Lee S."/>
            <person name="Lewis L.R."/>
            <person name="Nazareth L.V."/>
            <person name="Okwuonu G."/>
            <person name="Santibanez J."/>
            <person name="Warren W.C."/>
            <person name="Mardis E.R."/>
            <person name="Weinstock G.M."/>
            <person name="Wilson R.K."/>
            <person name="Delehaunty K."/>
            <person name="Dooling D."/>
            <person name="Fronik C."/>
            <person name="Fulton L."/>
            <person name="Fulton B."/>
            <person name="Graves T."/>
            <person name="Minx P."/>
            <person name="Sodergren E."/>
            <person name="Birney E."/>
            <person name="Margulies E.H."/>
            <person name="Herrero J."/>
            <person name="Green E.D."/>
            <person name="Haussler D."/>
            <person name="Siepel A."/>
            <person name="Goldman N."/>
            <person name="Pollard K.S."/>
            <person name="Pedersen J.S."/>
            <person name="Lander E.S."/>
            <person name="Kellis M."/>
        </authorList>
    </citation>
    <scope>NUCLEOTIDE SEQUENCE [LARGE SCALE GENOMIC DNA]</scope>
    <source>
        <strain evidence="11">2N</strain>
    </source>
</reference>
<evidence type="ECO:0000259" key="9">
    <source>
        <dbReference type="PROSITE" id="PS50886"/>
    </source>
</evidence>